<sequence>MNTPETVIHNQLTSDNRRKRHETDLSTVSTIHSTQIYHRAIGRRVWENGDTVTQRATGKNTSTCISVFIASYYSHDYRLHCFAISLGKVFSSKKGETRSRERKPSNLNAVLVEETAIQDADLSAQLLSKEYPQHGGHATDLGPVCQILRELDVMRKMW</sequence>
<dbReference type="AlphaFoldDB" id="A0A4Y2VUL8"/>
<comment type="caution">
    <text evidence="1">The sequence shown here is derived from an EMBL/GenBank/DDBJ whole genome shotgun (WGS) entry which is preliminary data.</text>
</comment>
<accession>A0A4Y2VUL8</accession>
<dbReference type="EMBL" id="BGPR01050471">
    <property type="protein sequence ID" value="GBO27457.1"/>
    <property type="molecule type" value="Genomic_DNA"/>
</dbReference>
<reference evidence="1 2" key="1">
    <citation type="journal article" date="2019" name="Sci. Rep.">
        <title>Orb-weaving spider Araneus ventricosus genome elucidates the spidroin gene catalogue.</title>
        <authorList>
            <person name="Kono N."/>
            <person name="Nakamura H."/>
            <person name="Ohtoshi R."/>
            <person name="Moran D.A.P."/>
            <person name="Shinohara A."/>
            <person name="Yoshida Y."/>
            <person name="Fujiwara M."/>
            <person name="Mori M."/>
            <person name="Tomita M."/>
            <person name="Arakawa K."/>
        </authorList>
    </citation>
    <scope>NUCLEOTIDE SEQUENCE [LARGE SCALE GENOMIC DNA]</scope>
</reference>
<evidence type="ECO:0000313" key="1">
    <source>
        <dbReference type="EMBL" id="GBO27457.1"/>
    </source>
</evidence>
<gene>
    <name evidence="1" type="ORF">AVEN_58767_1</name>
</gene>
<evidence type="ECO:0000313" key="2">
    <source>
        <dbReference type="Proteomes" id="UP000499080"/>
    </source>
</evidence>
<organism evidence="1 2">
    <name type="scientific">Araneus ventricosus</name>
    <name type="common">Orbweaver spider</name>
    <name type="synonym">Epeira ventricosa</name>
    <dbReference type="NCBI Taxonomy" id="182803"/>
    <lineage>
        <taxon>Eukaryota</taxon>
        <taxon>Metazoa</taxon>
        <taxon>Ecdysozoa</taxon>
        <taxon>Arthropoda</taxon>
        <taxon>Chelicerata</taxon>
        <taxon>Arachnida</taxon>
        <taxon>Araneae</taxon>
        <taxon>Araneomorphae</taxon>
        <taxon>Entelegynae</taxon>
        <taxon>Araneoidea</taxon>
        <taxon>Araneidae</taxon>
        <taxon>Araneus</taxon>
    </lineage>
</organism>
<protein>
    <submittedName>
        <fullName evidence="1">Uncharacterized protein</fullName>
    </submittedName>
</protein>
<dbReference type="Proteomes" id="UP000499080">
    <property type="component" value="Unassembled WGS sequence"/>
</dbReference>
<name>A0A4Y2VUL8_ARAVE</name>
<keyword evidence="2" id="KW-1185">Reference proteome</keyword>
<proteinExistence type="predicted"/>